<gene>
    <name evidence="2" type="ORF">GH714_000875</name>
</gene>
<name>A0A6A6M643_HEVBR</name>
<proteinExistence type="predicted"/>
<feature type="compositionally biased region" description="Basic and acidic residues" evidence="1">
    <location>
        <begin position="50"/>
        <end position="71"/>
    </location>
</feature>
<organism evidence="2 3">
    <name type="scientific">Hevea brasiliensis</name>
    <name type="common">Para rubber tree</name>
    <name type="synonym">Siphonia brasiliensis</name>
    <dbReference type="NCBI Taxonomy" id="3981"/>
    <lineage>
        <taxon>Eukaryota</taxon>
        <taxon>Viridiplantae</taxon>
        <taxon>Streptophyta</taxon>
        <taxon>Embryophyta</taxon>
        <taxon>Tracheophyta</taxon>
        <taxon>Spermatophyta</taxon>
        <taxon>Magnoliopsida</taxon>
        <taxon>eudicotyledons</taxon>
        <taxon>Gunneridae</taxon>
        <taxon>Pentapetalae</taxon>
        <taxon>rosids</taxon>
        <taxon>fabids</taxon>
        <taxon>Malpighiales</taxon>
        <taxon>Euphorbiaceae</taxon>
        <taxon>Crotonoideae</taxon>
        <taxon>Micrandreae</taxon>
        <taxon>Hevea</taxon>
    </lineage>
</organism>
<dbReference type="AlphaFoldDB" id="A0A6A6M643"/>
<feature type="region of interest" description="Disordered" evidence="1">
    <location>
        <begin position="126"/>
        <end position="168"/>
    </location>
</feature>
<accession>A0A6A6M643</accession>
<dbReference type="EMBL" id="JAAGAX010000006">
    <property type="protein sequence ID" value="KAF2309152.1"/>
    <property type="molecule type" value="Genomic_DNA"/>
</dbReference>
<feature type="region of interest" description="Disordered" evidence="1">
    <location>
        <begin position="42"/>
        <end position="114"/>
    </location>
</feature>
<comment type="caution">
    <text evidence="2">The sequence shown here is derived from an EMBL/GenBank/DDBJ whole genome shotgun (WGS) entry which is preliminary data.</text>
</comment>
<protein>
    <submittedName>
        <fullName evidence="2">Uncharacterized protein</fullName>
    </submittedName>
</protein>
<sequence>MVQLDQLVWVNSDAADFGSEVRESLVGGSSEGDIEYFHEHDVGIGGLRPSHPESDKKYIDRHNRDEKRISKQDSNTYVSGNDKVALSQVKDHRDGGFSFPPPLRDGDGQLGQAGSDDMLAAWRQKSSDSSTVKSSRDENNVNAVRSAASSPSTLSNYGYAEQEHAKKKRMKKLALQGKRIPGHYSRMKRQLLCKSN</sequence>
<feature type="compositionally biased region" description="Polar residues" evidence="1">
    <location>
        <begin position="140"/>
        <end position="156"/>
    </location>
</feature>
<evidence type="ECO:0000313" key="3">
    <source>
        <dbReference type="Proteomes" id="UP000467840"/>
    </source>
</evidence>
<reference evidence="2 3" key="1">
    <citation type="journal article" date="2020" name="Mol. Plant">
        <title>The Chromosome-Based Rubber Tree Genome Provides New Insights into Spurge Genome Evolution and Rubber Biosynthesis.</title>
        <authorList>
            <person name="Liu J."/>
            <person name="Shi C."/>
            <person name="Shi C.C."/>
            <person name="Li W."/>
            <person name="Zhang Q.J."/>
            <person name="Zhang Y."/>
            <person name="Li K."/>
            <person name="Lu H.F."/>
            <person name="Shi C."/>
            <person name="Zhu S.T."/>
            <person name="Xiao Z.Y."/>
            <person name="Nan H."/>
            <person name="Yue Y."/>
            <person name="Zhu X.G."/>
            <person name="Wu Y."/>
            <person name="Hong X.N."/>
            <person name="Fan G.Y."/>
            <person name="Tong Y."/>
            <person name="Zhang D."/>
            <person name="Mao C.L."/>
            <person name="Liu Y.L."/>
            <person name="Hao S.J."/>
            <person name="Liu W.Q."/>
            <person name="Lv M.Q."/>
            <person name="Zhang H.B."/>
            <person name="Liu Y."/>
            <person name="Hu-Tang G.R."/>
            <person name="Wang J.P."/>
            <person name="Wang J.H."/>
            <person name="Sun Y.H."/>
            <person name="Ni S.B."/>
            <person name="Chen W.B."/>
            <person name="Zhang X.C."/>
            <person name="Jiao Y.N."/>
            <person name="Eichler E.E."/>
            <person name="Li G.H."/>
            <person name="Liu X."/>
            <person name="Gao L.Z."/>
        </authorList>
    </citation>
    <scope>NUCLEOTIDE SEQUENCE [LARGE SCALE GENOMIC DNA]</scope>
    <source>
        <strain evidence="3">cv. GT1</strain>
        <tissue evidence="2">Leaf</tissue>
    </source>
</reference>
<evidence type="ECO:0000313" key="2">
    <source>
        <dbReference type="EMBL" id="KAF2309152.1"/>
    </source>
</evidence>
<evidence type="ECO:0000256" key="1">
    <source>
        <dbReference type="SAM" id="MobiDB-lite"/>
    </source>
</evidence>
<keyword evidence="3" id="KW-1185">Reference proteome</keyword>
<dbReference type="Proteomes" id="UP000467840">
    <property type="component" value="Chromosome 14"/>
</dbReference>